<evidence type="ECO:0000313" key="2">
    <source>
        <dbReference type="Proteomes" id="UP001500620"/>
    </source>
</evidence>
<gene>
    <name evidence="1" type="ORF">GCM10022255_045110</name>
</gene>
<organism evidence="1 2">
    <name type="scientific">Dactylosporangium darangshiense</name>
    <dbReference type="NCBI Taxonomy" id="579108"/>
    <lineage>
        <taxon>Bacteria</taxon>
        <taxon>Bacillati</taxon>
        <taxon>Actinomycetota</taxon>
        <taxon>Actinomycetes</taxon>
        <taxon>Micromonosporales</taxon>
        <taxon>Micromonosporaceae</taxon>
        <taxon>Dactylosporangium</taxon>
    </lineage>
</organism>
<reference evidence="2" key="1">
    <citation type="journal article" date="2019" name="Int. J. Syst. Evol. Microbiol.">
        <title>The Global Catalogue of Microorganisms (GCM) 10K type strain sequencing project: providing services to taxonomists for standard genome sequencing and annotation.</title>
        <authorList>
            <consortium name="The Broad Institute Genomics Platform"/>
            <consortium name="The Broad Institute Genome Sequencing Center for Infectious Disease"/>
            <person name="Wu L."/>
            <person name="Ma J."/>
        </authorList>
    </citation>
    <scope>NUCLEOTIDE SEQUENCE [LARGE SCALE GENOMIC DNA]</scope>
    <source>
        <strain evidence="2">JCM 17441</strain>
    </source>
</reference>
<accession>A0ABP8DB01</accession>
<evidence type="ECO:0000313" key="1">
    <source>
        <dbReference type="EMBL" id="GAA4251652.1"/>
    </source>
</evidence>
<keyword evidence="2" id="KW-1185">Reference proteome</keyword>
<dbReference type="EMBL" id="BAABAT010000011">
    <property type="protein sequence ID" value="GAA4251652.1"/>
    <property type="molecule type" value="Genomic_DNA"/>
</dbReference>
<proteinExistence type="predicted"/>
<dbReference type="Proteomes" id="UP001500620">
    <property type="component" value="Unassembled WGS sequence"/>
</dbReference>
<protein>
    <submittedName>
        <fullName evidence="1">Uncharacterized protein</fullName>
    </submittedName>
</protein>
<dbReference type="RefSeq" id="WP_345129094.1">
    <property type="nucleotide sequence ID" value="NZ_BAABAT010000011.1"/>
</dbReference>
<sequence>METDDEDELRIDDLVPAAGGEWCGLLFDNPSLHLPPRLTWSFTFPFEDVSREDDDSPLSLSVEWLPIPADGWRRIAGRHLTSAAFGEPAEASVYYYMHHRFETVDLQLIDQRGPSLRAVAAVSGDIDGLGIDPVRIEAWLTFTGILVSRHDETSPDMALARLGQFTDTTGLAFDPDSGDAAMRFIAEPD</sequence>
<comment type="caution">
    <text evidence="1">The sequence shown here is derived from an EMBL/GenBank/DDBJ whole genome shotgun (WGS) entry which is preliminary data.</text>
</comment>
<name>A0ABP8DB01_9ACTN</name>